<dbReference type="SMART" id="SM00811">
    <property type="entry name" value="Alpha_kinase"/>
    <property type="match status" value="1"/>
</dbReference>
<dbReference type="PROSITE" id="PS51158">
    <property type="entry name" value="ALPHA_KINASE"/>
    <property type="match status" value="1"/>
</dbReference>
<reference evidence="25" key="1">
    <citation type="submission" date="2020-03" db="EMBL/GenBank/DDBJ databases">
        <title>Studies in the Genomics of Life Span.</title>
        <authorList>
            <person name="Glass D."/>
        </authorList>
    </citation>
    <scope>NUCLEOTIDE SEQUENCE</scope>
    <source>
        <strain evidence="25">LTLLF</strain>
        <tissue evidence="25">Muscle</tissue>
    </source>
</reference>
<dbReference type="FunFam" id="1.20.5.1010:FF:000002">
    <property type="entry name" value="Transient receptor potential cation channel subfamily M member 7"/>
    <property type="match status" value="1"/>
</dbReference>
<evidence type="ECO:0000256" key="21">
    <source>
        <dbReference type="ARBA" id="ARBA00047899"/>
    </source>
</evidence>
<comment type="catalytic activity">
    <reaction evidence="20">
        <text>Ca(2+)(in) = Ca(2+)(out)</text>
        <dbReference type="Rhea" id="RHEA:29671"/>
        <dbReference type="ChEBI" id="CHEBI:29108"/>
    </reaction>
</comment>
<evidence type="ECO:0000256" key="6">
    <source>
        <dbReference type="ARBA" id="ARBA00022553"/>
    </source>
</evidence>
<sequence length="926" mass="105550">MICLSPNIPPFQRHQWTKLLAHEPLGTQSTSMNGTLCVAPQERSFICVMLISTELYLTEEDLKKLYDFEEQCVEKYFQEKTKGLNCSFEEQIRVTSERVSEMFFQLKEMNEKVSFIKDSLLSLDSQVGHLQDLSALTVDTLKVLSAVDTLQEDEVLLANRKHSACRKRPHSWTNVICTDVLSSTGSCGKKKFQCYSMPPSLLRSLARSQLPPRVQTGALLEITQGKGEASCVREEQEEQEMDPVASRVSQVRQARSKYGQFLLVPSSGKQVPFSFERPPPLFRSSEEANIDDLALEHVCQHDITIHLPVQTSAASHQALVAEHKEPHEAATQMSEEHDKAEEDPLRLSGLPAPLTMTSLPSQAISMQAEGGYVNWAFSESDETDVFSFKKKWKTCLPSTCSREECPLQRGGRLGLDNSRTSSQSSERSVEAGPWTQPRRSFCISPLCRNRPLIRSHSFRLHKEEKLRKIWKNNKLSPYTASSIHMHTISLPGHARASETGSTWIKTKLLTKNRSLSKKKKKTMTQGLQVPVITVNTCYQSDSLNSETGEANITEQYGKNWLSVSNFSQISLEPYIYQKMKMKEIEQHAARASDYLKCCREDPHEDPSWSPRNTNLSRTGEEVTIYRLEESSPLTLDKSMSSWSQHGRAAMIQVLSQEEMDGGLRKAMRVISTWSEDEVLKPGQVFIVKSFLPEVVQTWYKIFQESTVLHLCLREIQQQRAAQKLIYTFNQVKPQTIPYTPRWEIQQQRAAQKLIYTFNQVKPQTIPYTPRFLEVFLIYCHSANQWLTIEKYMTGEFRKYNNNNGDEIAPTNTLEELMLAFSHWTYEYTRGELLVLDLQGVGENLTDPSVIKPEDKQSRGMVFGPANLGEDAIRNFIAKHRCNSCCEKLRLPGSCPGRSFIFHMSIFPLEESRKLSSSFLAVKSQQD</sequence>
<comment type="catalytic activity">
    <reaction evidence="19">
        <text>Zn(2+)(in) = Zn(2+)(out)</text>
        <dbReference type="Rhea" id="RHEA:29351"/>
        <dbReference type="ChEBI" id="CHEBI:29105"/>
    </reaction>
</comment>
<keyword evidence="7" id="KW-0813">Transport</keyword>
<evidence type="ECO:0000256" key="4">
    <source>
        <dbReference type="ARBA" id="ARBA00022475"/>
    </source>
</evidence>
<dbReference type="Pfam" id="PF02816">
    <property type="entry name" value="Alpha_kinase"/>
    <property type="match status" value="1"/>
</dbReference>
<dbReference type="InterPro" id="IPR037162">
    <property type="entry name" value="TRPM_tetra_sf"/>
</dbReference>
<dbReference type="InterPro" id="IPR032415">
    <property type="entry name" value="TRPM_tetra"/>
</dbReference>
<dbReference type="AlphaFoldDB" id="A0A8J6H499"/>
<evidence type="ECO:0000256" key="23">
    <source>
        <dbReference type="SAM" id="MobiDB-lite"/>
    </source>
</evidence>
<organism evidence="25 26">
    <name type="scientific">Microtus ochrogaster</name>
    <name type="common">Prairie vole</name>
    <dbReference type="NCBI Taxonomy" id="79684"/>
    <lineage>
        <taxon>Eukaryota</taxon>
        <taxon>Metazoa</taxon>
        <taxon>Chordata</taxon>
        <taxon>Craniata</taxon>
        <taxon>Vertebrata</taxon>
        <taxon>Euteleostomi</taxon>
        <taxon>Mammalia</taxon>
        <taxon>Eutheria</taxon>
        <taxon>Euarchontoglires</taxon>
        <taxon>Glires</taxon>
        <taxon>Rodentia</taxon>
        <taxon>Myomorpha</taxon>
        <taxon>Muroidea</taxon>
        <taxon>Cricetidae</taxon>
        <taxon>Arvicolinae</taxon>
        <taxon>Microtus</taxon>
    </lineage>
</organism>
<gene>
    <name evidence="25" type="ORF">LTLLF_101595</name>
</gene>
<keyword evidence="8" id="KW-0407">Ion channel</keyword>
<comment type="catalytic activity">
    <reaction evidence="18">
        <text>Mg(2+)(in) = Mg(2+)(out)</text>
        <dbReference type="Rhea" id="RHEA:29827"/>
        <dbReference type="ChEBI" id="CHEBI:18420"/>
    </reaction>
</comment>
<comment type="caution">
    <text evidence="25">The sequence shown here is derived from an EMBL/GenBank/DDBJ whole genome shotgun (WGS) entry which is preliminary data.</text>
</comment>
<evidence type="ECO:0000256" key="7">
    <source>
        <dbReference type="ARBA" id="ARBA00022568"/>
    </source>
</evidence>
<dbReference type="EC" id="2.7.11.1" evidence="3"/>
<keyword evidence="4" id="KW-1003">Cell membrane</keyword>
<dbReference type="GO" id="GO:0051262">
    <property type="term" value="P:protein tetramerization"/>
    <property type="evidence" value="ECO:0007669"/>
    <property type="project" value="InterPro"/>
</dbReference>
<evidence type="ECO:0000256" key="13">
    <source>
        <dbReference type="ARBA" id="ARBA00022833"/>
    </source>
</evidence>
<evidence type="ECO:0000256" key="15">
    <source>
        <dbReference type="ARBA" id="ARBA00022840"/>
    </source>
</evidence>
<evidence type="ECO:0000256" key="18">
    <source>
        <dbReference type="ARBA" id="ARBA00034269"/>
    </source>
</evidence>
<dbReference type="GO" id="GO:0005524">
    <property type="term" value="F:ATP binding"/>
    <property type="evidence" value="ECO:0007669"/>
    <property type="project" value="UniProtKB-KW"/>
</dbReference>
<dbReference type="Proteomes" id="UP000710432">
    <property type="component" value="Unassembled WGS sequence"/>
</dbReference>
<dbReference type="SUPFAM" id="SSF56112">
    <property type="entry name" value="Protein kinase-like (PK-like)"/>
    <property type="match status" value="2"/>
</dbReference>
<proteinExistence type="inferred from homology"/>
<feature type="region of interest" description="Disordered" evidence="23">
    <location>
        <begin position="407"/>
        <end position="432"/>
    </location>
</feature>
<evidence type="ECO:0000256" key="19">
    <source>
        <dbReference type="ARBA" id="ARBA00034634"/>
    </source>
</evidence>
<keyword evidence="5" id="KW-0723">Serine/threonine-protein kinase</keyword>
<comment type="subcellular location">
    <subcellularLocation>
        <location evidence="2">Cell membrane</location>
        <topology evidence="2">Multi-pass membrane protein</topology>
    </subcellularLocation>
    <subcellularLocation>
        <location evidence="1">Nucleus</location>
    </subcellularLocation>
</comment>
<evidence type="ECO:0000256" key="11">
    <source>
        <dbReference type="ARBA" id="ARBA00022741"/>
    </source>
</evidence>
<evidence type="ECO:0000256" key="22">
    <source>
        <dbReference type="ARBA" id="ARBA00048679"/>
    </source>
</evidence>
<keyword evidence="15" id="KW-0067">ATP-binding</keyword>
<evidence type="ECO:0000256" key="20">
    <source>
        <dbReference type="ARBA" id="ARBA00036634"/>
    </source>
</evidence>
<dbReference type="GO" id="GO:0005886">
    <property type="term" value="C:plasma membrane"/>
    <property type="evidence" value="ECO:0007669"/>
    <property type="project" value="UniProtKB-SubCell"/>
</dbReference>
<keyword evidence="14" id="KW-0106">Calcium</keyword>
<keyword evidence="4" id="KW-0472">Membrane</keyword>
<keyword evidence="16" id="KW-0539">Nucleus</keyword>
<comment type="catalytic activity">
    <reaction evidence="21">
        <text>L-threonyl-[protein] + ATP = O-phospho-L-threonyl-[protein] + ADP + H(+)</text>
        <dbReference type="Rhea" id="RHEA:46608"/>
        <dbReference type="Rhea" id="RHEA-COMP:11060"/>
        <dbReference type="Rhea" id="RHEA-COMP:11605"/>
        <dbReference type="ChEBI" id="CHEBI:15378"/>
        <dbReference type="ChEBI" id="CHEBI:30013"/>
        <dbReference type="ChEBI" id="CHEBI:30616"/>
        <dbReference type="ChEBI" id="CHEBI:61977"/>
        <dbReference type="ChEBI" id="CHEBI:456216"/>
        <dbReference type="EC" id="2.7.11.1"/>
    </reaction>
</comment>
<dbReference type="Gene3D" id="3.30.200.20">
    <property type="entry name" value="Phosphorylase Kinase, domain 1"/>
    <property type="match status" value="2"/>
</dbReference>
<evidence type="ECO:0000259" key="24">
    <source>
        <dbReference type="PROSITE" id="PS51158"/>
    </source>
</evidence>
<keyword evidence="9" id="KW-0808">Transferase</keyword>
<dbReference type="InterPro" id="IPR051852">
    <property type="entry name" value="Alpha-type_PK"/>
</dbReference>
<evidence type="ECO:0000256" key="17">
    <source>
        <dbReference type="ARBA" id="ARBA00025760"/>
    </source>
</evidence>
<keyword evidence="7" id="KW-0109">Calcium transport</keyword>
<evidence type="ECO:0000256" key="16">
    <source>
        <dbReference type="ARBA" id="ARBA00023242"/>
    </source>
</evidence>
<keyword evidence="8" id="KW-0107">Calcium channel</keyword>
<dbReference type="Gene3D" id="3.20.200.10">
    <property type="entry name" value="MHCK/EF2 kinase"/>
    <property type="match status" value="1"/>
</dbReference>
<evidence type="ECO:0000256" key="9">
    <source>
        <dbReference type="ARBA" id="ARBA00022679"/>
    </source>
</evidence>
<dbReference type="EMBL" id="JAATJU010000100">
    <property type="protein sequence ID" value="KAH0521418.1"/>
    <property type="molecule type" value="Genomic_DNA"/>
</dbReference>
<comment type="similarity">
    <text evidence="17">In the C-terminal section; belongs to the protein kinase superfamily. Alpha-type protein kinase family. ALPK subfamily.</text>
</comment>
<keyword evidence="6" id="KW-0597">Phosphoprotein</keyword>
<evidence type="ECO:0000313" key="26">
    <source>
        <dbReference type="Proteomes" id="UP000710432"/>
    </source>
</evidence>
<keyword evidence="7" id="KW-0406">Ion transport</keyword>
<dbReference type="InterPro" id="IPR011009">
    <property type="entry name" value="Kinase-like_dom_sf"/>
</dbReference>
<keyword evidence="10" id="KW-0479">Metal-binding</keyword>
<evidence type="ECO:0000256" key="10">
    <source>
        <dbReference type="ARBA" id="ARBA00022723"/>
    </source>
</evidence>
<evidence type="ECO:0000256" key="3">
    <source>
        <dbReference type="ARBA" id="ARBA00012513"/>
    </source>
</evidence>
<evidence type="ECO:0000313" key="25">
    <source>
        <dbReference type="EMBL" id="KAH0521418.1"/>
    </source>
</evidence>
<dbReference type="PANTHER" id="PTHR45992">
    <property type="entry name" value="EUKARYOTIC ELONGATION FACTOR 2 KINASE-RELATED"/>
    <property type="match status" value="1"/>
</dbReference>
<comment type="catalytic activity">
    <reaction evidence="22">
        <text>L-seryl-[protein] + ATP = O-phospho-L-seryl-[protein] + ADP + H(+)</text>
        <dbReference type="Rhea" id="RHEA:17989"/>
        <dbReference type="Rhea" id="RHEA-COMP:9863"/>
        <dbReference type="Rhea" id="RHEA-COMP:11604"/>
        <dbReference type="ChEBI" id="CHEBI:15378"/>
        <dbReference type="ChEBI" id="CHEBI:29999"/>
        <dbReference type="ChEBI" id="CHEBI:30616"/>
        <dbReference type="ChEBI" id="CHEBI:83421"/>
        <dbReference type="ChEBI" id="CHEBI:456216"/>
        <dbReference type="EC" id="2.7.11.1"/>
    </reaction>
</comment>
<accession>A0A8J6H499</accession>
<dbReference type="InterPro" id="IPR004166">
    <property type="entry name" value="a-kinase_dom"/>
</dbReference>
<evidence type="ECO:0000256" key="12">
    <source>
        <dbReference type="ARBA" id="ARBA00022777"/>
    </source>
</evidence>
<evidence type="ECO:0000256" key="1">
    <source>
        <dbReference type="ARBA" id="ARBA00004123"/>
    </source>
</evidence>
<name>A0A8J6H499_MICOH</name>
<dbReference type="GO" id="GO:0046872">
    <property type="term" value="F:metal ion binding"/>
    <property type="evidence" value="ECO:0007669"/>
    <property type="project" value="UniProtKB-KW"/>
</dbReference>
<evidence type="ECO:0000256" key="2">
    <source>
        <dbReference type="ARBA" id="ARBA00004651"/>
    </source>
</evidence>
<evidence type="ECO:0000256" key="14">
    <source>
        <dbReference type="ARBA" id="ARBA00022837"/>
    </source>
</evidence>
<dbReference type="GO" id="GO:0004674">
    <property type="term" value="F:protein serine/threonine kinase activity"/>
    <property type="evidence" value="ECO:0007669"/>
    <property type="project" value="UniProtKB-KW"/>
</dbReference>
<keyword evidence="12" id="KW-0418">Kinase</keyword>
<evidence type="ECO:0000256" key="8">
    <source>
        <dbReference type="ARBA" id="ARBA00022673"/>
    </source>
</evidence>
<feature type="domain" description="Alpha-type protein kinase" evidence="24">
    <location>
        <begin position="634"/>
        <end position="893"/>
    </location>
</feature>
<dbReference type="Pfam" id="PF16519">
    <property type="entry name" value="TRPM_tetra"/>
    <property type="match status" value="1"/>
</dbReference>
<keyword evidence="13" id="KW-0862">Zinc</keyword>
<dbReference type="GO" id="GO:0005262">
    <property type="term" value="F:calcium channel activity"/>
    <property type="evidence" value="ECO:0007669"/>
    <property type="project" value="UniProtKB-KW"/>
</dbReference>
<evidence type="ECO:0000256" key="5">
    <source>
        <dbReference type="ARBA" id="ARBA00022527"/>
    </source>
</evidence>
<keyword evidence="25" id="KW-0675">Receptor</keyword>
<protein>
    <recommendedName>
        <fullName evidence="3">non-specific serine/threonine protein kinase</fullName>
        <ecNumber evidence="3">2.7.11.1</ecNumber>
    </recommendedName>
</protein>
<keyword evidence="11" id="KW-0547">Nucleotide-binding</keyword>
<dbReference type="Gene3D" id="1.20.5.1010">
    <property type="entry name" value="TRPM, tetramerisation domain"/>
    <property type="match status" value="1"/>
</dbReference>